<evidence type="ECO:0000313" key="2">
    <source>
        <dbReference type="Proteomes" id="UP001446337"/>
    </source>
</evidence>
<name>A0ABZ3GD30_ACHDE</name>
<keyword evidence="2" id="KW-1185">Reference proteome</keyword>
<protein>
    <recommendedName>
        <fullName evidence="3">Lipoprotein</fullName>
    </recommendedName>
</protein>
<reference evidence="1 2" key="1">
    <citation type="submission" date="2024-05" db="EMBL/GenBank/DDBJ databases">
        <title>Achromobacter denitrificans. BP1, complete genome.</title>
        <authorList>
            <person name="Zhang B."/>
        </authorList>
    </citation>
    <scope>NUCLEOTIDE SEQUENCE [LARGE SCALE GENOMIC DNA]</scope>
    <source>
        <strain evidence="1 2">BP1</strain>
    </source>
</reference>
<organism evidence="1 2">
    <name type="scientific">Achromobacter denitrificans</name>
    <name type="common">Alcaligenes denitrificans</name>
    <dbReference type="NCBI Taxonomy" id="32002"/>
    <lineage>
        <taxon>Bacteria</taxon>
        <taxon>Pseudomonadati</taxon>
        <taxon>Pseudomonadota</taxon>
        <taxon>Betaproteobacteria</taxon>
        <taxon>Burkholderiales</taxon>
        <taxon>Alcaligenaceae</taxon>
        <taxon>Achromobacter</taxon>
    </lineage>
</organism>
<dbReference type="EMBL" id="CP154792">
    <property type="protein sequence ID" value="XAN19759.1"/>
    <property type="molecule type" value="Genomic_DNA"/>
</dbReference>
<dbReference type="Proteomes" id="UP001446337">
    <property type="component" value="Chromosome"/>
</dbReference>
<gene>
    <name evidence="1" type="ORF">AAIK43_07395</name>
</gene>
<evidence type="ECO:0008006" key="3">
    <source>
        <dbReference type="Google" id="ProtNLM"/>
    </source>
</evidence>
<dbReference type="PROSITE" id="PS51257">
    <property type="entry name" value="PROKAR_LIPOPROTEIN"/>
    <property type="match status" value="1"/>
</dbReference>
<dbReference type="RefSeq" id="WP_228468251.1">
    <property type="nucleotide sequence ID" value="NZ_BLWG01000254.1"/>
</dbReference>
<proteinExistence type="predicted"/>
<sequence length="127" mass="13171">MRSLAALACVAAGLGGCASESPQRATYVPVVAGDAEGLSQLSRDVTVAFSDGGNHTLPAGSRWRRVGALVQGDVYRPLGEPLRTGRGGGSEAYLVVSSGRLQGFYLPAGSLFKPLSKPVPLPFSQRQ</sequence>
<evidence type="ECO:0000313" key="1">
    <source>
        <dbReference type="EMBL" id="XAN19759.1"/>
    </source>
</evidence>
<accession>A0ABZ3GD30</accession>